<name>A0A4P6JWJ8_KTERU</name>
<dbReference type="GO" id="GO:0016757">
    <property type="term" value="F:glycosyltransferase activity"/>
    <property type="evidence" value="ECO:0007669"/>
    <property type="project" value="UniProtKB-KW"/>
</dbReference>
<protein>
    <submittedName>
        <fullName evidence="5">Glycosyltransferase</fullName>
    </submittedName>
</protein>
<dbReference type="InterPro" id="IPR001173">
    <property type="entry name" value="Glyco_trans_2-like"/>
</dbReference>
<dbReference type="SUPFAM" id="SSF53448">
    <property type="entry name" value="Nucleotide-diphospho-sugar transferases"/>
    <property type="match status" value="1"/>
</dbReference>
<keyword evidence="2" id="KW-0328">Glycosyltransferase</keyword>
<dbReference type="AlphaFoldDB" id="A0A4P6JWJ8"/>
<evidence type="ECO:0000259" key="4">
    <source>
        <dbReference type="Pfam" id="PF00535"/>
    </source>
</evidence>
<evidence type="ECO:0000313" key="6">
    <source>
        <dbReference type="Proteomes" id="UP000290365"/>
    </source>
</evidence>
<dbReference type="Gene3D" id="3.90.550.10">
    <property type="entry name" value="Spore Coat Polysaccharide Biosynthesis Protein SpsA, Chain A"/>
    <property type="match status" value="1"/>
</dbReference>
<dbReference type="InterPro" id="IPR029044">
    <property type="entry name" value="Nucleotide-diphossugar_trans"/>
</dbReference>
<evidence type="ECO:0000313" key="5">
    <source>
        <dbReference type="EMBL" id="QBD79386.1"/>
    </source>
</evidence>
<dbReference type="PANTHER" id="PTHR43630:SF1">
    <property type="entry name" value="POLY-BETA-1,6-N-ACETYL-D-GLUCOSAMINE SYNTHASE"/>
    <property type="match status" value="1"/>
</dbReference>
<feature type="domain" description="Glycosyltransferase 2-like" evidence="4">
    <location>
        <begin position="28"/>
        <end position="168"/>
    </location>
</feature>
<organism evidence="5 6">
    <name type="scientific">Ktedonosporobacter rubrisoli</name>
    <dbReference type="NCBI Taxonomy" id="2509675"/>
    <lineage>
        <taxon>Bacteria</taxon>
        <taxon>Bacillati</taxon>
        <taxon>Chloroflexota</taxon>
        <taxon>Ktedonobacteria</taxon>
        <taxon>Ktedonobacterales</taxon>
        <taxon>Ktedonosporobacteraceae</taxon>
        <taxon>Ktedonosporobacter</taxon>
    </lineage>
</organism>
<dbReference type="EMBL" id="CP035758">
    <property type="protein sequence ID" value="QBD79386.1"/>
    <property type="molecule type" value="Genomic_DNA"/>
</dbReference>
<dbReference type="Proteomes" id="UP000290365">
    <property type="component" value="Chromosome"/>
</dbReference>
<dbReference type="PANTHER" id="PTHR43630">
    <property type="entry name" value="POLY-BETA-1,6-N-ACETYL-D-GLUCOSAMINE SYNTHASE"/>
    <property type="match status" value="1"/>
</dbReference>
<dbReference type="KEGG" id="kbs:EPA93_26720"/>
<proteinExistence type="inferred from homology"/>
<accession>A0A4P6JWJ8</accession>
<gene>
    <name evidence="5" type="ORF">EPA93_26720</name>
</gene>
<evidence type="ECO:0000256" key="1">
    <source>
        <dbReference type="ARBA" id="ARBA00006739"/>
    </source>
</evidence>
<keyword evidence="3 5" id="KW-0808">Transferase</keyword>
<dbReference type="OrthoDB" id="9766299at2"/>
<sequence>MATKVENDVKVKQMHSEVEGDDKRVGCSIGIMAYNEEANIARTLRAVLAQEGPSICIKEVIVVASGCTDHTVPIVSEIAEEEPRVRLLVQEKREGKASAINLFLKKATSEVAVLIGADVIPDEVAIENLCSPFQNPEIGMVGGRPVPVNDPATFMGHAVHLLWRLHDRVARIHPKLGEVIAFRNVISGIPTNSAVDEISIQALISQLGYKLVYNPACVVYNKGPITVRDFLKQRRRIYAGHLKVKAQQNYEASTMKIGPIVRQLIYTRDFTMSSPRQAFWTLGAVSLEGLARMQGYYDFMRKREHHIWQMVETTKDLEAGQHKVRRICNAQSVIVLRCIIEGAAGNDVNREREDREATEAARKLLPSIRAKIRKEDILSVNGPGILTAVIRAEQQGAEIVAERIKRIVETSTVRVGLRGREVKVHVAYSSLTFASKAPDGTMTVKGPLMNEELVSVFSAESQKH</sequence>
<reference evidence="5 6" key="1">
    <citation type="submission" date="2019-01" db="EMBL/GenBank/DDBJ databases">
        <title>Ktedonosporobacter rubrisoli SCAWS-G2.</title>
        <authorList>
            <person name="Huang Y."/>
            <person name="Yan B."/>
        </authorList>
    </citation>
    <scope>NUCLEOTIDE SEQUENCE [LARGE SCALE GENOMIC DNA]</scope>
    <source>
        <strain evidence="5 6">SCAWS-G2</strain>
    </source>
</reference>
<comment type="similarity">
    <text evidence="1">Belongs to the glycosyltransferase 2 family.</text>
</comment>
<evidence type="ECO:0000256" key="2">
    <source>
        <dbReference type="ARBA" id="ARBA00022676"/>
    </source>
</evidence>
<keyword evidence="6" id="KW-1185">Reference proteome</keyword>
<dbReference type="RefSeq" id="WP_129890439.1">
    <property type="nucleotide sequence ID" value="NZ_CP035758.1"/>
</dbReference>
<dbReference type="Pfam" id="PF00535">
    <property type="entry name" value="Glycos_transf_2"/>
    <property type="match status" value="1"/>
</dbReference>
<evidence type="ECO:0000256" key="3">
    <source>
        <dbReference type="ARBA" id="ARBA00022679"/>
    </source>
</evidence>